<evidence type="ECO:0000313" key="1">
    <source>
        <dbReference type="EMBL" id="DAD97017.1"/>
    </source>
</evidence>
<reference evidence="1" key="1">
    <citation type="journal article" date="2021" name="Proc. Natl. Acad. Sci. U.S.A.">
        <title>A Catalog of Tens of Thousands of Viruses from Human Metagenomes Reveals Hidden Associations with Chronic Diseases.</title>
        <authorList>
            <person name="Tisza M.J."/>
            <person name="Buck C.B."/>
        </authorList>
    </citation>
    <scope>NUCLEOTIDE SEQUENCE</scope>
    <source>
        <strain evidence="1">Ctr0w28</strain>
    </source>
</reference>
<name>A0A8S5NQQ3_9CAUD</name>
<sequence>MQESDKYASQKNHLSKQKQLRVWVNPDKYEAFKQKVEANGASIYSLINAWIDQYLYESES</sequence>
<dbReference type="Gene3D" id="1.10.1220.10">
    <property type="entry name" value="Met repressor-like"/>
    <property type="match status" value="1"/>
</dbReference>
<dbReference type="GO" id="GO:0006355">
    <property type="term" value="P:regulation of DNA-templated transcription"/>
    <property type="evidence" value="ECO:0007669"/>
    <property type="project" value="InterPro"/>
</dbReference>
<organism evidence="1">
    <name type="scientific">Myoviridae sp. ctr0w28</name>
    <dbReference type="NCBI Taxonomy" id="2826703"/>
    <lineage>
        <taxon>Viruses</taxon>
        <taxon>Duplodnaviria</taxon>
        <taxon>Heunggongvirae</taxon>
        <taxon>Uroviricota</taxon>
        <taxon>Caudoviricetes</taxon>
    </lineage>
</organism>
<proteinExistence type="predicted"/>
<protein>
    <submittedName>
        <fullName evidence="1">Uncharacterized protein</fullName>
    </submittedName>
</protein>
<accession>A0A8S5NQQ3</accession>
<dbReference type="EMBL" id="BK015227">
    <property type="protein sequence ID" value="DAD97017.1"/>
    <property type="molecule type" value="Genomic_DNA"/>
</dbReference>
<dbReference type="InterPro" id="IPR013321">
    <property type="entry name" value="Arc_rbn_hlx_hlx"/>
</dbReference>